<keyword evidence="1" id="KW-0808">Transferase</keyword>
<dbReference type="Proteomes" id="UP000295793">
    <property type="component" value="Unassembled WGS sequence"/>
</dbReference>
<dbReference type="Gene3D" id="3.40.630.30">
    <property type="match status" value="1"/>
</dbReference>
<dbReference type="InterPro" id="IPR016181">
    <property type="entry name" value="Acyl_CoA_acyltransferase"/>
</dbReference>
<dbReference type="EMBL" id="SLZR01000007">
    <property type="protein sequence ID" value="TCS41017.1"/>
    <property type="molecule type" value="Genomic_DNA"/>
</dbReference>
<sequence length="147" mass="16353">MAVVIREMTIEDYDDVIALWSETENMSLRDADSKQSIGHYLERNPGLSFVVQDGEGRRIVGAVLAGTDGRRGYLQHLSVSTDYRGHGLGKQLVNAAVQALNALGIAKTHLFVLNENSNAQQFYQANGWFARDEVRMFSFNSSTNKDV</sequence>
<evidence type="ECO:0000256" key="1">
    <source>
        <dbReference type="ARBA" id="ARBA00022679"/>
    </source>
</evidence>
<dbReference type="InterPro" id="IPR000182">
    <property type="entry name" value="GNAT_dom"/>
</dbReference>
<reference evidence="4 5" key="1">
    <citation type="submission" date="2019-03" db="EMBL/GenBank/DDBJ databases">
        <title>Genomic Encyclopedia of Archaeal and Bacterial Type Strains, Phase II (KMG-II): from individual species to whole genera.</title>
        <authorList>
            <person name="Goeker M."/>
        </authorList>
    </citation>
    <scope>NUCLEOTIDE SEQUENCE [LARGE SCALE GENOMIC DNA]</scope>
    <source>
        <strain evidence="4 5">DSM 15388</strain>
    </source>
</reference>
<dbReference type="OrthoDB" id="1821130at2"/>
<dbReference type="PANTHER" id="PTHR43877:SF2">
    <property type="entry name" value="AMINOALKYLPHOSPHONATE N-ACETYLTRANSFERASE-RELATED"/>
    <property type="match status" value="1"/>
</dbReference>
<dbReference type="AlphaFoldDB" id="A0A4R3I782"/>
<keyword evidence="4" id="KW-0689">Ribosomal protein</keyword>
<organism evidence="4 5">
    <name type="scientific">Reinekea marinisedimentorum</name>
    <dbReference type="NCBI Taxonomy" id="230495"/>
    <lineage>
        <taxon>Bacteria</taxon>
        <taxon>Pseudomonadati</taxon>
        <taxon>Pseudomonadota</taxon>
        <taxon>Gammaproteobacteria</taxon>
        <taxon>Oceanospirillales</taxon>
        <taxon>Saccharospirillaceae</taxon>
        <taxon>Reinekea</taxon>
    </lineage>
</organism>
<gene>
    <name evidence="4" type="ORF">BCF53_10730</name>
</gene>
<accession>A0A4R3I782</accession>
<dbReference type="RefSeq" id="WP_132701467.1">
    <property type="nucleotide sequence ID" value="NZ_SLZR01000007.1"/>
</dbReference>
<proteinExistence type="predicted"/>
<evidence type="ECO:0000256" key="2">
    <source>
        <dbReference type="ARBA" id="ARBA00023315"/>
    </source>
</evidence>
<protein>
    <submittedName>
        <fullName evidence="4">Ribosomal protein S18 acetylase RimI-like enzyme</fullName>
    </submittedName>
</protein>
<name>A0A4R3I782_9GAMM</name>
<keyword evidence="2" id="KW-0012">Acyltransferase</keyword>
<dbReference type="Pfam" id="PF00583">
    <property type="entry name" value="Acetyltransf_1"/>
    <property type="match status" value="1"/>
</dbReference>
<keyword evidence="5" id="KW-1185">Reference proteome</keyword>
<comment type="caution">
    <text evidence="4">The sequence shown here is derived from an EMBL/GenBank/DDBJ whole genome shotgun (WGS) entry which is preliminary data.</text>
</comment>
<feature type="domain" description="N-acetyltransferase" evidence="3">
    <location>
        <begin position="3"/>
        <end position="147"/>
    </location>
</feature>
<evidence type="ECO:0000313" key="4">
    <source>
        <dbReference type="EMBL" id="TCS41017.1"/>
    </source>
</evidence>
<dbReference type="GO" id="GO:0016747">
    <property type="term" value="F:acyltransferase activity, transferring groups other than amino-acyl groups"/>
    <property type="evidence" value="ECO:0007669"/>
    <property type="project" value="InterPro"/>
</dbReference>
<keyword evidence="4" id="KW-0687">Ribonucleoprotein</keyword>
<dbReference type="GO" id="GO:0005840">
    <property type="term" value="C:ribosome"/>
    <property type="evidence" value="ECO:0007669"/>
    <property type="project" value="UniProtKB-KW"/>
</dbReference>
<dbReference type="CDD" id="cd04301">
    <property type="entry name" value="NAT_SF"/>
    <property type="match status" value="1"/>
</dbReference>
<dbReference type="InterPro" id="IPR050832">
    <property type="entry name" value="Bact_Acetyltransf"/>
</dbReference>
<dbReference type="PANTHER" id="PTHR43877">
    <property type="entry name" value="AMINOALKYLPHOSPHONATE N-ACETYLTRANSFERASE-RELATED-RELATED"/>
    <property type="match status" value="1"/>
</dbReference>
<evidence type="ECO:0000259" key="3">
    <source>
        <dbReference type="PROSITE" id="PS51186"/>
    </source>
</evidence>
<dbReference type="PROSITE" id="PS51186">
    <property type="entry name" value="GNAT"/>
    <property type="match status" value="1"/>
</dbReference>
<evidence type="ECO:0000313" key="5">
    <source>
        <dbReference type="Proteomes" id="UP000295793"/>
    </source>
</evidence>
<dbReference type="SUPFAM" id="SSF55729">
    <property type="entry name" value="Acyl-CoA N-acyltransferases (Nat)"/>
    <property type="match status" value="1"/>
</dbReference>